<dbReference type="GO" id="GO:0016020">
    <property type="term" value="C:membrane"/>
    <property type="evidence" value="ECO:0007669"/>
    <property type="project" value="GOC"/>
</dbReference>
<dbReference type="GO" id="GO:0008758">
    <property type="term" value="F:UDP-2,3-diacylglucosamine hydrolase activity"/>
    <property type="evidence" value="ECO:0007669"/>
    <property type="project" value="TreeGrafter"/>
</dbReference>
<reference evidence="1 2" key="1">
    <citation type="submission" date="2018-08" db="EMBL/GenBank/DDBJ databases">
        <title>Chitinophagaceae sp. K23C18032701, a novel bacterium isolated from forest soil.</title>
        <authorList>
            <person name="Wang C."/>
        </authorList>
    </citation>
    <scope>NUCLEOTIDE SEQUENCE [LARGE SCALE GENOMIC DNA]</scope>
    <source>
        <strain evidence="1 2">K23C18032701</strain>
    </source>
</reference>
<evidence type="ECO:0000313" key="2">
    <source>
        <dbReference type="Proteomes" id="UP000261284"/>
    </source>
</evidence>
<dbReference type="InterPro" id="IPR029052">
    <property type="entry name" value="Metallo-depent_PP-like"/>
</dbReference>
<dbReference type="InterPro" id="IPR043461">
    <property type="entry name" value="LpxH-like"/>
</dbReference>
<accession>A0A3E1ND40</accession>
<protein>
    <submittedName>
        <fullName evidence="1">Uncharacterized protein</fullName>
    </submittedName>
</protein>
<dbReference type="EMBL" id="QTJU01000015">
    <property type="protein sequence ID" value="RFM25747.1"/>
    <property type="molecule type" value="Genomic_DNA"/>
</dbReference>
<sequence>MLVIISDLHLTDGSSGEIISEAAFRLFRGRLSDMAYDASWRCKGSHCTTCREDAGCEKVYQPIESFDIILLGDILDMIRSEQWNQAPDSVLPWSSPWQDEFFTTVNTIVDGILQYNAGSFRILEGIAHNGDIKIPAAMKQASDTKKATEKIVHEAVGEVNVKVNIHYMIGNHDWFFYIDDPRMDTIRNKVIRALGLANPLNTPFPYHRSDSVAIETIQNNHSVFAEHGDEFDKTNYQTPHRDASSVGDVVVIKLLNMIPAGIEQYLVEQAGLDRNSDKVKNFVRNLREIDNLRPYTLAASWIMQVAQTADLDNDLLDKATRHALNIALKNFVKSPLVAASRKLKMQMTIARWVVNAIGIGPLSWLVDHTQFGQDKMESYRAYALQLSARHNYSFFVMGHTHYAELVPLGSYNNNKNGKIYLNTGTWRTVHLRSIADNSFISHKTITMAGFFKNDERRGRPFEFWTGALAL</sequence>
<name>A0A3E1ND40_9BACT</name>
<keyword evidence="2" id="KW-1185">Reference proteome</keyword>
<dbReference type="SUPFAM" id="SSF56300">
    <property type="entry name" value="Metallo-dependent phosphatases"/>
    <property type="match status" value="1"/>
</dbReference>
<dbReference type="OrthoDB" id="5482554at2"/>
<dbReference type="PANTHER" id="PTHR34990:SF2">
    <property type="entry name" value="BLL8164 PROTEIN"/>
    <property type="match status" value="1"/>
</dbReference>
<proteinExistence type="predicted"/>
<dbReference type="PANTHER" id="PTHR34990">
    <property type="entry name" value="UDP-2,3-DIACYLGLUCOSAMINE HYDROLASE-RELATED"/>
    <property type="match status" value="1"/>
</dbReference>
<dbReference type="RefSeq" id="WP_116849707.1">
    <property type="nucleotide sequence ID" value="NZ_QTJU01000015.1"/>
</dbReference>
<gene>
    <name evidence="1" type="ORF">DXN05_23225</name>
</gene>
<dbReference type="AlphaFoldDB" id="A0A3E1ND40"/>
<comment type="caution">
    <text evidence="1">The sequence shown here is derived from an EMBL/GenBank/DDBJ whole genome shotgun (WGS) entry which is preliminary data.</text>
</comment>
<organism evidence="1 2">
    <name type="scientific">Deminuibacter soli</name>
    <dbReference type="NCBI Taxonomy" id="2291815"/>
    <lineage>
        <taxon>Bacteria</taxon>
        <taxon>Pseudomonadati</taxon>
        <taxon>Bacteroidota</taxon>
        <taxon>Chitinophagia</taxon>
        <taxon>Chitinophagales</taxon>
        <taxon>Chitinophagaceae</taxon>
        <taxon>Deminuibacter</taxon>
    </lineage>
</organism>
<dbReference type="GO" id="GO:0009245">
    <property type="term" value="P:lipid A biosynthetic process"/>
    <property type="evidence" value="ECO:0007669"/>
    <property type="project" value="TreeGrafter"/>
</dbReference>
<evidence type="ECO:0000313" key="1">
    <source>
        <dbReference type="EMBL" id="RFM25747.1"/>
    </source>
</evidence>
<dbReference type="Proteomes" id="UP000261284">
    <property type="component" value="Unassembled WGS sequence"/>
</dbReference>